<dbReference type="RefSeq" id="XP_018703336.1">
    <property type="nucleotide sequence ID" value="XM_018849309.1"/>
</dbReference>
<dbReference type="AlphaFoldDB" id="A0A167TJL3"/>
<dbReference type="InterPro" id="IPR029058">
    <property type="entry name" value="AB_hydrolase_fold"/>
</dbReference>
<dbReference type="GO" id="GO:0016787">
    <property type="term" value="F:hydrolase activity"/>
    <property type="evidence" value="ECO:0007669"/>
    <property type="project" value="UniProtKB-KW"/>
</dbReference>
<dbReference type="OrthoDB" id="2094269at2759"/>
<dbReference type="EMBL" id="AZHB01000014">
    <property type="protein sequence ID" value="OAA60665.1"/>
    <property type="molecule type" value="Genomic_DNA"/>
</dbReference>
<evidence type="ECO:0000256" key="1">
    <source>
        <dbReference type="ARBA" id="ARBA00022801"/>
    </source>
</evidence>
<evidence type="ECO:0000313" key="4">
    <source>
        <dbReference type="Proteomes" id="UP000076744"/>
    </source>
</evidence>
<keyword evidence="1" id="KW-0378">Hydrolase</keyword>
<dbReference type="Gene3D" id="3.40.50.1820">
    <property type="entry name" value="alpha/beta hydrolase"/>
    <property type="match status" value="1"/>
</dbReference>
<feature type="domain" description="Serine hydrolase" evidence="2">
    <location>
        <begin position="47"/>
        <end position="276"/>
    </location>
</feature>
<dbReference type="InterPro" id="IPR005645">
    <property type="entry name" value="FSH-like_dom"/>
</dbReference>
<protein>
    <submittedName>
        <fullName evidence="3">Dihydrofolate reductase</fullName>
    </submittedName>
</protein>
<dbReference type="GO" id="GO:0005634">
    <property type="term" value="C:nucleus"/>
    <property type="evidence" value="ECO:0007669"/>
    <property type="project" value="TreeGrafter"/>
</dbReference>
<dbReference type="SUPFAM" id="SSF53474">
    <property type="entry name" value="alpha/beta-Hydrolases"/>
    <property type="match status" value="1"/>
</dbReference>
<accession>A0A167TJL3</accession>
<dbReference type="Pfam" id="PF03959">
    <property type="entry name" value="FSH1"/>
    <property type="match status" value="1"/>
</dbReference>
<dbReference type="PANTHER" id="PTHR48070:SF6">
    <property type="entry name" value="ESTERASE OVCA2"/>
    <property type="match status" value="1"/>
</dbReference>
<dbReference type="Proteomes" id="UP000076744">
    <property type="component" value="Unassembled WGS sequence"/>
</dbReference>
<dbReference type="STRING" id="1081104.A0A167TJL3"/>
<sequence>MSSNTNGAAAPPKPGPPEKKTVKILMIHGSWPASIPPPSYTTQSPSAHLTFPGFTQNGPLFRAKTRALEKALAKFLAPVSLVPQLLYPTGPIRLRAIDMPFYQPPADGSSTDEPETWAWWRRNDATGRYRGIEQGMATLAAVIREAGGVDGVIGFSQGGCAAGVVAAALETSHQPSPAAAATEGEGHAEWAEALRAANGGRPLRFAVIYSGFRAADPDLGWLFEPRIATPTLHVLGSLDASVDEARSRTLIDACEEPLVVTHPGGHHVPVAKEWVMPLAGFIKQHVHDKELKAEL</sequence>
<dbReference type="GeneID" id="30021996"/>
<organism evidence="3 4">
    <name type="scientific">Cordyceps fumosorosea (strain ARSEF 2679)</name>
    <name type="common">Isaria fumosorosea</name>
    <dbReference type="NCBI Taxonomy" id="1081104"/>
    <lineage>
        <taxon>Eukaryota</taxon>
        <taxon>Fungi</taxon>
        <taxon>Dikarya</taxon>
        <taxon>Ascomycota</taxon>
        <taxon>Pezizomycotina</taxon>
        <taxon>Sordariomycetes</taxon>
        <taxon>Hypocreomycetidae</taxon>
        <taxon>Hypocreales</taxon>
        <taxon>Cordycipitaceae</taxon>
        <taxon>Cordyceps</taxon>
    </lineage>
</organism>
<reference evidence="3 4" key="1">
    <citation type="journal article" date="2016" name="Genome Biol. Evol.">
        <title>Divergent and convergent evolution of fungal pathogenicity.</title>
        <authorList>
            <person name="Shang Y."/>
            <person name="Xiao G."/>
            <person name="Zheng P."/>
            <person name="Cen K."/>
            <person name="Zhan S."/>
            <person name="Wang C."/>
        </authorList>
    </citation>
    <scope>NUCLEOTIDE SEQUENCE [LARGE SCALE GENOMIC DNA]</scope>
    <source>
        <strain evidence="3 4">ARSEF 2679</strain>
    </source>
</reference>
<keyword evidence="4" id="KW-1185">Reference proteome</keyword>
<evidence type="ECO:0000259" key="2">
    <source>
        <dbReference type="Pfam" id="PF03959"/>
    </source>
</evidence>
<gene>
    <name evidence="3" type="ORF">ISF_05704</name>
</gene>
<name>A0A167TJL3_CORFA</name>
<dbReference type="PANTHER" id="PTHR48070">
    <property type="entry name" value="ESTERASE OVCA2"/>
    <property type="match status" value="1"/>
</dbReference>
<evidence type="ECO:0000313" key="3">
    <source>
        <dbReference type="EMBL" id="OAA60665.1"/>
    </source>
</evidence>
<comment type="caution">
    <text evidence="3">The sequence shown here is derived from an EMBL/GenBank/DDBJ whole genome shotgun (WGS) entry which is preliminary data.</text>
</comment>
<dbReference type="InterPro" id="IPR050593">
    <property type="entry name" value="LovG"/>
</dbReference>
<dbReference type="GO" id="GO:0019748">
    <property type="term" value="P:secondary metabolic process"/>
    <property type="evidence" value="ECO:0007669"/>
    <property type="project" value="TreeGrafter"/>
</dbReference>
<proteinExistence type="predicted"/>
<dbReference type="GO" id="GO:0005737">
    <property type="term" value="C:cytoplasm"/>
    <property type="evidence" value="ECO:0007669"/>
    <property type="project" value="TreeGrafter"/>
</dbReference>